<dbReference type="PANTHER" id="PTHR42953">
    <property type="entry name" value="HIGH-AFFINITY ZINC UPTAKE SYSTEM PROTEIN ZNUA-RELATED"/>
    <property type="match status" value="1"/>
</dbReference>
<feature type="chain" id="PRO_5001458111" evidence="5">
    <location>
        <begin position="22"/>
        <end position="311"/>
    </location>
</feature>
<dbReference type="GO" id="GO:0046872">
    <property type="term" value="F:metal ion binding"/>
    <property type="evidence" value="ECO:0007669"/>
    <property type="project" value="InterPro"/>
</dbReference>
<comment type="similarity">
    <text evidence="1 4">Belongs to the bacterial solute-binding protein 9 family.</text>
</comment>
<sequence>MYSGPLRAALTALLAVGVATAATGCSSSDSDAAAANGKLDVVAAFYPLQYVTQQVGGDRVSVTNLVEPGTEPHDLELSPKQVAEVTDADAVVYLRDFQPAVDDAVDGGAKDKSLDVATVEPLKDGYVPLEEGELHEDEKGKDPHVWLDPTRLAGIADAVAKKLGDLDPDHASEFTANAKALDTKLSTLDEEYRTGLASCQEKTIVVSHNAFGYLAARYGLTQVAITGLTPEEEPSAARLAEVANYAKQNGVKEIFFETLVSPKIAEALAAEVGAKAEVLDPIEGIEKNSGDDYFSVMRTNLTTLRGALQCQ</sequence>
<evidence type="ECO:0000256" key="1">
    <source>
        <dbReference type="ARBA" id="ARBA00011028"/>
    </source>
</evidence>
<evidence type="ECO:0000313" key="6">
    <source>
        <dbReference type="EMBL" id="EXG80450.1"/>
    </source>
</evidence>
<evidence type="ECO:0000256" key="4">
    <source>
        <dbReference type="RuleBase" id="RU003512"/>
    </source>
</evidence>
<evidence type="ECO:0000256" key="2">
    <source>
        <dbReference type="ARBA" id="ARBA00022448"/>
    </source>
</evidence>
<dbReference type="RefSeq" id="WP_035849338.1">
    <property type="nucleotide sequence ID" value="NZ_KK073874.1"/>
</dbReference>
<dbReference type="HOGENOM" id="CLU_016838_1_0_11"/>
<gene>
    <name evidence="6" type="ORF">CryarDRAFT_1524</name>
</gene>
<dbReference type="Gene3D" id="3.40.50.1980">
    <property type="entry name" value="Nitrogenase molybdenum iron protein domain"/>
    <property type="match status" value="2"/>
</dbReference>
<dbReference type="PATRIC" id="fig|927661.3.peg.1498"/>
<organism evidence="6 7">
    <name type="scientific">Cryptosporangium arvum DSM 44712</name>
    <dbReference type="NCBI Taxonomy" id="927661"/>
    <lineage>
        <taxon>Bacteria</taxon>
        <taxon>Bacillati</taxon>
        <taxon>Actinomycetota</taxon>
        <taxon>Actinomycetes</taxon>
        <taxon>Cryptosporangiales</taxon>
        <taxon>Cryptosporangiaceae</taxon>
        <taxon>Cryptosporangium</taxon>
    </lineage>
</organism>
<dbReference type="InterPro" id="IPR006127">
    <property type="entry name" value="ZnuA-like"/>
</dbReference>
<proteinExistence type="inferred from homology"/>
<dbReference type="OrthoDB" id="9810636at2"/>
<dbReference type="GO" id="GO:0007155">
    <property type="term" value="P:cell adhesion"/>
    <property type="evidence" value="ECO:0007669"/>
    <property type="project" value="InterPro"/>
</dbReference>
<comment type="caution">
    <text evidence="6">The sequence shown here is derived from an EMBL/GenBank/DDBJ whole genome shotgun (WGS) entry which is preliminary data.</text>
</comment>
<name>A0A010YJN5_9ACTN</name>
<dbReference type="Proteomes" id="UP000021053">
    <property type="component" value="Unassembled WGS sequence"/>
</dbReference>
<dbReference type="GO" id="GO:0030001">
    <property type="term" value="P:metal ion transport"/>
    <property type="evidence" value="ECO:0007669"/>
    <property type="project" value="InterPro"/>
</dbReference>
<dbReference type="InterPro" id="IPR050492">
    <property type="entry name" value="Bact_metal-bind_prot9"/>
</dbReference>
<evidence type="ECO:0000256" key="3">
    <source>
        <dbReference type="ARBA" id="ARBA00022729"/>
    </source>
</evidence>
<keyword evidence="7" id="KW-1185">Reference proteome</keyword>
<evidence type="ECO:0000313" key="7">
    <source>
        <dbReference type="Proteomes" id="UP000021053"/>
    </source>
</evidence>
<protein>
    <submittedName>
        <fullName evidence="6">ABC-type metal ion transport system, periplasmic component/surface adhesin</fullName>
    </submittedName>
</protein>
<feature type="signal peptide" evidence="5">
    <location>
        <begin position="1"/>
        <end position="21"/>
    </location>
</feature>
<dbReference type="SUPFAM" id="SSF53807">
    <property type="entry name" value="Helical backbone' metal receptor"/>
    <property type="match status" value="1"/>
</dbReference>
<keyword evidence="2 4" id="KW-0813">Transport</keyword>
<dbReference type="AlphaFoldDB" id="A0A010YJN5"/>
<accession>A0A010YJN5</accession>
<dbReference type="EMBL" id="JFBT01000001">
    <property type="protein sequence ID" value="EXG80450.1"/>
    <property type="molecule type" value="Genomic_DNA"/>
</dbReference>
<dbReference type="InterPro" id="IPR006129">
    <property type="entry name" value="AdhesinB"/>
</dbReference>
<reference evidence="6 7" key="1">
    <citation type="submission" date="2013-07" db="EMBL/GenBank/DDBJ databases">
        <authorList>
            <consortium name="DOE Joint Genome Institute"/>
            <person name="Eisen J."/>
            <person name="Huntemann M."/>
            <person name="Han J."/>
            <person name="Chen A."/>
            <person name="Kyrpides N."/>
            <person name="Mavromatis K."/>
            <person name="Markowitz V."/>
            <person name="Palaniappan K."/>
            <person name="Ivanova N."/>
            <person name="Schaumberg A."/>
            <person name="Pati A."/>
            <person name="Liolios K."/>
            <person name="Nordberg H.P."/>
            <person name="Cantor M.N."/>
            <person name="Hua S.X."/>
            <person name="Woyke T."/>
        </authorList>
    </citation>
    <scope>NUCLEOTIDE SEQUENCE [LARGE SCALE GENOMIC DNA]</scope>
    <source>
        <strain evidence="6 7">DSM 44712</strain>
    </source>
</reference>
<dbReference type="PANTHER" id="PTHR42953:SF3">
    <property type="entry name" value="HIGH-AFFINITY ZINC UPTAKE SYSTEM PROTEIN ZNUA"/>
    <property type="match status" value="1"/>
</dbReference>
<dbReference type="PRINTS" id="PR00691">
    <property type="entry name" value="ADHESINB"/>
</dbReference>
<dbReference type="PRINTS" id="PR00690">
    <property type="entry name" value="ADHESNFAMILY"/>
</dbReference>
<dbReference type="PROSITE" id="PS51257">
    <property type="entry name" value="PROKAR_LIPOPROTEIN"/>
    <property type="match status" value="1"/>
</dbReference>
<evidence type="ECO:0000256" key="5">
    <source>
        <dbReference type="SAM" id="SignalP"/>
    </source>
</evidence>
<dbReference type="Pfam" id="PF01297">
    <property type="entry name" value="ZnuA"/>
    <property type="match status" value="1"/>
</dbReference>
<dbReference type="InterPro" id="IPR006128">
    <property type="entry name" value="Lipoprotein_PsaA-like"/>
</dbReference>
<keyword evidence="3 5" id="KW-0732">Signal</keyword>